<dbReference type="GO" id="GO:0015074">
    <property type="term" value="P:DNA integration"/>
    <property type="evidence" value="ECO:0007669"/>
    <property type="project" value="InterPro"/>
</dbReference>
<comment type="caution">
    <text evidence="1">The sequence shown here is derived from an EMBL/GenBank/DDBJ whole genome shotgun (WGS) entry which is preliminary data.</text>
</comment>
<dbReference type="AlphaFoldDB" id="A0A6S7G263"/>
<dbReference type="PROSITE" id="PS50994">
    <property type="entry name" value="INTEGRASE"/>
    <property type="match status" value="1"/>
</dbReference>
<evidence type="ECO:0000313" key="1">
    <source>
        <dbReference type="EMBL" id="CAB3985998.1"/>
    </source>
</evidence>
<dbReference type="InterPro" id="IPR058913">
    <property type="entry name" value="Integrase_dom_put"/>
</dbReference>
<dbReference type="Gene3D" id="3.30.420.10">
    <property type="entry name" value="Ribonuclease H-like superfamily/Ribonuclease H"/>
    <property type="match status" value="1"/>
</dbReference>
<dbReference type="Proteomes" id="UP001152795">
    <property type="component" value="Unassembled WGS sequence"/>
</dbReference>
<dbReference type="SUPFAM" id="SSF53098">
    <property type="entry name" value="Ribonuclease H-like"/>
    <property type="match status" value="1"/>
</dbReference>
<sequence length="516" mass="59273">MAAMADEEVFNVENDLPLFLESVLDNVESIFQSDVDLEVAESHAEVIDQSIRLIRSISEGADVETQDKMNLNTLATVFTDVLSLLHHRNAIRSPTTVYENKTEVATEANGCPGRPRFVIRAEMLEELRELGFSWTKIGEILGVSRWTIHRRVAEYGLENMTGFHHLPDEELDEKVKEFILNHGCTTGQCYVEGYLKSVGLRIQRKRIRESMARVDPHNTAFRWGIVISRRQYQVSWPNSLWHLDGHHSLIRWKMVIHGCIDGYSRRIMFLRCSANNLAETVLELFLDAVKMDGNLWPSRIRVDKGVENVLVCDAMIQARGEGRGSFIAGPSTHNQRIERLWRDVFRCVCHLYYYIFYAMESTGILDANNPVHLFTLHLIFIPRINKALDEFREAFNHHKVRTERNCSPNQMWINGMFHPDNPLAHAELDEEPYDLEMYGHDPHGPSSVGSDNNVIVEAVHLPHDNLLTSFILETIDPLQQSHEMGVDIYTEALELVVLKIDEITNSYTESTLIHIF</sequence>
<dbReference type="InterPro" id="IPR012337">
    <property type="entry name" value="RNaseH-like_sf"/>
</dbReference>
<name>A0A6S7G263_PARCT</name>
<keyword evidence="2" id="KW-1185">Reference proteome</keyword>
<dbReference type="PANTHER" id="PTHR46791:SF5">
    <property type="entry name" value="CLR5 DOMAIN-CONTAINING PROTEIN-RELATED"/>
    <property type="match status" value="1"/>
</dbReference>
<dbReference type="Pfam" id="PF24764">
    <property type="entry name" value="rva_4"/>
    <property type="match status" value="1"/>
</dbReference>
<dbReference type="EMBL" id="CACRXK020000951">
    <property type="protein sequence ID" value="CAB3985998.1"/>
    <property type="molecule type" value="Genomic_DNA"/>
</dbReference>
<dbReference type="PANTHER" id="PTHR46791">
    <property type="entry name" value="EXPRESSED PROTEIN"/>
    <property type="match status" value="1"/>
</dbReference>
<dbReference type="InterPro" id="IPR036397">
    <property type="entry name" value="RNaseH_sf"/>
</dbReference>
<proteinExistence type="predicted"/>
<protein>
    <submittedName>
        <fullName evidence="1">Uncharacterized protein</fullName>
    </submittedName>
</protein>
<reference evidence="1" key="1">
    <citation type="submission" date="2020-04" db="EMBL/GenBank/DDBJ databases">
        <authorList>
            <person name="Alioto T."/>
            <person name="Alioto T."/>
            <person name="Gomez Garrido J."/>
        </authorList>
    </citation>
    <scope>NUCLEOTIDE SEQUENCE</scope>
    <source>
        <strain evidence="1">A484AB</strain>
    </source>
</reference>
<dbReference type="GO" id="GO:0003676">
    <property type="term" value="F:nucleic acid binding"/>
    <property type="evidence" value="ECO:0007669"/>
    <property type="project" value="InterPro"/>
</dbReference>
<accession>A0A6S7G263</accession>
<dbReference type="OrthoDB" id="5949087at2759"/>
<gene>
    <name evidence="1" type="ORF">PACLA_8A060728</name>
</gene>
<organism evidence="1 2">
    <name type="scientific">Paramuricea clavata</name>
    <name type="common">Red gorgonian</name>
    <name type="synonym">Violescent sea-whip</name>
    <dbReference type="NCBI Taxonomy" id="317549"/>
    <lineage>
        <taxon>Eukaryota</taxon>
        <taxon>Metazoa</taxon>
        <taxon>Cnidaria</taxon>
        <taxon>Anthozoa</taxon>
        <taxon>Octocorallia</taxon>
        <taxon>Malacalcyonacea</taxon>
        <taxon>Plexauridae</taxon>
        <taxon>Paramuricea</taxon>
    </lineage>
</organism>
<evidence type="ECO:0000313" key="2">
    <source>
        <dbReference type="Proteomes" id="UP001152795"/>
    </source>
</evidence>
<dbReference type="InterPro" id="IPR001584">
    <property type="entry name" value="Integrase_cat-core"/>
</dbReference>